<evidence type="ECO:0000313" key="2">
    <source>
        <dbReference type="Proteomes" id="UP001177260"/>
    </source>
</evidence>
<protein>
    <submittedName>
        <fullName evidence="1">Uncharacterized protein</fullName>
    </submittedName>
</protein>
<proteinExistence type="predicted"/>
<keyword evidence="2" id="KW-1185">Reference proteome</keyword>
<dbReference type="Proteomes" id="UP001177260">
    <property type="component" value="Unassembled WGS sequence"/>
</dbReference>
<comment type="caution">
    <text evidence="1">The sequence shown here is derived from an EMBL/GenBank/DDBJ whole genome shotgun (WGS) entry which is preliminary data.</text>
</comment>
<evidence type="ECO:0000313" key="1">
    <source>
        <dbReference type="EMBL" id="KAK1139943.1"/>
    </source>
</evidence>
<accession>A0ACC3AQR5</accession>
<dbReference type="EMBL" id="JAOPJF010000094">
    <property type="protein sequence ID" value="KAK1139943.1"/>
    <property type="molecule type" value="Genomic_DNA"/>
</dbReference>
<gene>
    <name evidence="1" type="ORF">N8T08_011020</name>
</gene>
<reference evidence="1 2" key="1">
    <citation type="journal article" date="2023" name="ACS Omega">
        <title>Identification of the Neoaspergillic Acid Biosynthesis Gene Cluster by Establishing an In Vitro CRISPR-Ribonucleoprotein Genetic System in Aspergillus melleus.</title>
        <authorList>
            <person name="Yuan B."/>
            <person name="Grau M.F."/>
            <person name="Murata R.M."/>
            <person name="Torok T."/>
            <person name="Venkateswaran K."/>
            <person name="Stajich J.E."/>
            <person name="Wang C.C.C."/>
        </authorList>
    </citation>
    <scope>NUCLEOTIDE SEQUENCE [LARGE SCALE GENOMIC DNA]</scope>
    <source>
        <strain evidence="1 2">IMV 1140</strain>
    </source>
</reference>
<name>A0ACC3AQR5_9EURO</name>
<sequence length="516" mass="57167">MPIPTRSLSLREPRKQPSTLGRTTSTRTVSTSISSGPSNPPSSSGSDNGTKTKSLLPVRDKGRSTASPGRIPKPQDSRLPERGTRLVQKPAQQDPRPVEPTGLTRRQSLIRPSPLKPTSSVRTPSVSTGSTTPLTTPKRTTFAQGPPSPSKSDVSSSQNGRTVSPKKASMAPPPRPVRSASLRQPASSSAGTGSPVTARGHIRHRSQVTTVPCQVSKKLEPPSPSTTTPRSRAGFTTYQQQFSPRKASDKPGPFTESDPALISASWPEIASLQTELLQLSLLHRSSLQQHVQWKTQAEGQLRSKYDSAAGRYRTMIVEEKEYQRRLNGLALSGWLKNTRGHNGQQGFEEQIRILSQVTQEVCDLNDSLAGRYTLAVQGFEDWFHKAREIKNYRLEQGGGVGHVVFIDPIDPAWKEEAYAMTMQLELCARQLESLDILGYGEVERLDNSALLRMVQGLDEMVKLMVDELNAIRKIEADITRSERQWVSQLTRQFMTRRSQEARSSEWGMWRQTSLKS</sequence>
<organism evidence="1 2">
    <name type="scientific">Aspergillus melleus</name>
    <dbReference type="NCBI Taxonomy" id="138277"/>
    <lineage>
        <taxon>Eukaryota</taxon>
        <taxon>Fungi</taxon>
        <taxon>Dikarya</taxon>
        <taxon>Ascomycota</taxon>
        <taxon>Pezizomycotina</taxon>
        <taxon>Eurotiomycetes</taxon>
        <taxon>Eurotiomycetidae</taxon>
        <taxon>Eurotiales</taxon>
        <taxon>Aspergillaceae</taxon>
        <taxon>Aspergillus</taxon>
        <taxon>Aspergillus subgen. Circumdati</taxon>
    </lineage>
</organism>